<sequence>MWPATRPDPDEDAQYWLSEALFKVETVIKGQLEKQDSFSVPAINFAGFWLQRDNDDTADRIPIRGDHLINLYRHSDNILNTMVCGG</sequence>
<gene>
    <name evidence="1" type="ORF">BVC80_8987g9</name>
</gene>
<proteinExistence type="predicted"/>
<organism evidence="1 2">
    <name type="scientific">Macleaya cordata</name>
    <name type="common">Five-seeded plume-poppy</name>
    <name type="synonym">Bocconia cordata</name>
    <dbReference type="NCBI Taxonomy" id="56857"/>
    <lineage>
        <taxon>Eukaryota</taxon>
        <taxon>Viridiplantae</taxon>
        <taxon>Streptophyta</taxon>
        <taxon>Embryophyta</taxon>
        <taxon>Tracheophyta</taxon>
        <taxon>Spermatophyta</taxon>
        <taxon>Magnoliopsida</taxon>
        <taxon>Ranunculales</taxon>
        <taxon>Papaveraceae</taxon>
        <taxon>Papaveroideae</taxon>
        <taxon>Macleaya</taxon>
    </lineage>
</organism>
<name>A0A200QJ49_MACCD</name>
<dbReference type="Proteomes" id="UP000195402">
    <property type="component" value="Unassembled WGS sequence"/>
</dbReference>
<dbReference type="EMBL" id="MVGT01001898">
    <property type="protein sequence ID" value="OVA10538.1"/>
    <property type="molecule type" value="Genomic_DNA"/>
</dbReference>
<accession>A0A200QJ49</accession>
<keyword evidence="2" id="KW-1185">Reference proteome</keyword>
<dbReference type="InParanoid" id="A0A200QJ49"/>
<dbReference type="AlphaFoldDB" id="A0A200QJ49"/>
<protein>
    <submittedName>
        <fullName evidence="1">Uncharacterized protein</fullName>
    </submittedName>
</protein>
<comment type="caution">
    <text evidence="1">The sequence shown here is derived from an EMBL/GenBank/DDBJ whole genome shotgun (WGS) entry which is preliminary data.</text>
</comment>
<reference evidence="1 2" key="1">
    <citation type="journal article" date="2017" name="Mol. Plant">
        <title>The Genome of Medicinal Plant Macleaya cordata Provides New Insights into Benzylisoquinoline Alkaloids Metabolism.</title>
        <authorList>
            <person name="Liu X."/>
            <person name="Liu Y."/>
            <person name="Huang P."/>
            <person name="Ma Y."/>
            <person name="Qing Z."/>
            <person name="Tang Q."/>
            <person name="Cao H."/>
            <person name="Cheng P."/>
            <person name="Zheng Y."/>
            <person name="Yuan Z."/>
            <person name="Zhou Y."/>
            <person name="Liu J."/>
            <person name="Tang Z."/>
            <person name="Zhuo Y."/>
            <person name="Zhang Y."/>
            <person name="Yu L."/>
            <person name="Huang J."/>
            <person name="Yang P."/>
            <person name="Peng Q."/>
            <person name="Zhang J."/>
            <person name="Jiang W."/>
            <person name="Zhang Z."/>
            <person name="Lin K."/>
            <person name="Ro D.K."/>
            <person name="Chen X."/>
            <person name="Xiong X."/>
            <person name="Shang Y."/>
            <person name="Huang S."/>
            <person name="Zeng J."/>
        </authorList>
    </citation>
    <scope>NUCLEOTIDE SEQUENCE [LARGE SCALE GENOMIC DNA]</scope>
    <source>
        <strain evidence="2">cv. BLH2017</strain>
        <tissue evidence="1">Root</tissue>
    </source>
</reference>
<evidence type="ECO:0000313" key="1">
    <source>
        <dbReference type="EMBL" id="OVA10538.1"/>
    </source>
</evidence>
<evidence type="ECO:0000313" key="2">
    <source>
        <dbReference type="Proteomes" id="UP000195402"/>
    </source>
</evidence>